<accession>A0ABV9H711</accession>
<dbReference type="PANTHER" id="PTHR31793:SF27">
    <property type="entry name" value="NOVEL THIOESTERASE SUPERFAMILY DOMAIN AND SAPOSIN A-TYPE DOMAIN CONTAINING PROTEIN (0610012H03RIK)"/>
    <property type="match status" value="1"/>
</dbReference>
<evidence type="ECO:0000256" key="2">
    <source>
        <dbReference type="ARBA" id="ARBA00022801"/>
    </source>
</evidence>
<organism evidence="3 4">
    <name type="scientific">Daeguia caeni</name>
    <dbReference type="NCBI Taxonomy" id="439612"/>
    <lineage>
        <taxon>Bacteria</taxon>
        <taxon>Pseudomonadati</taxon>
        <taxon>Pseudomonadota</taxon>
        <taxon>Alphaproteobacteria</taxon>
        <taxon>Hyphomicrobiales</taxon>
        <taxon>Brucellaceae</taxon>
        <taxon>Daeguia</taxon>
    </lineage>
</organism>
<reference evidence="4" key="1">
    <citation type="journal article" date="2019" name="Int. J. Syst. Evol. Microbiol.">
        <title>The Global Catalogue of Microorganisms (GCM) 10K type strain sequencing project: providing services to taxonomists for standard genome sequencing and annotation.</title>
        <authorList>
            <consortium name="The Broad Institute Genomics Platform"/>
            <consortium name="The Broad Institute Genome Sequencing Center for Infectious Disease"/>
            <person name="Wu L."/>
            <person name="Ma J."/>
        </authorList>
    </citation>
    <scope>NUCLEOTIDE SEQUENCE [LARGE SCALE GENOMIC DNA]</scope>
    <source>
        <strain evidence="4">CGMCC 1.15731</strain>
    </source>
</reference>
<dbReference type="SUPFAM" id="SSF54637">
    <property type="entry name" value="Thioesterase/thiol ester dehydrase-isomerase"/>
    <property type="match status" value="1"/>
</dbReference>
<comment type="similarity">
    <text evidence="1">Belongs to the 4-hydroxybenzoyl-CoA thioesterase family.</text>
</comment>
<keyword evidence="2 3" id="KW-0378">Hydrolase</keyword>
<dbReference type="InterPro" id="IPR029069">
    <property type="entry name" value="HotDog_dom_sf"/>
</dbReference>
<name>A0ABV9H711_9HYPH</name>
<dbReference type="EC" id="3.1.2.-" evidence="3"/>
<dbReference type="Pfam" id="PF13279">
    <property type="entry name" value="4HBT_2"/>
    <property type="match status" value="1"/>
</dbReference>
<evidence type="ECO:0000313" key="3">
    <source>
        <dbReference type="EMBL" id="MFC4626159.1"/>
    </source>
</evidence>
<dbReference type="InterPro" id="IPR050563">
    <property type="entry name" value="4-hydroxybenzoyl-CoA_TE"/>
</dbReference>
<dbReference type="PANTHER" id="PTHR31793">
    <property type="entry name" value="4-HYDROXYBENZOYL-COA THIOESTERASE FAMILY MEMBER"/>
    <property type="match status" value="1"/>
</dbReference>
<protein>
    <submittedName>
        <fullName evidence="3">Acyl-CoA thioesterase</fullName>
        <ecNumber evidence="3">3.1.2.-</ecNumber>
    </submittedName>
</protein>
<keyword evidence="4" id="KW-1185">Reference proteome</keyword>
<dbReference type="RefSeq" id="WP_374832644.1">
    <property type="nucleotide sequence ID" value="NZ_JBHEEZ010000017.1"/>
</dbReference>
<dbReference type="Gene3D" id="3.10.129.10">
    <property type="entry name" value="Hotdog Thioesterase"/>
    <property type="match status" value="1"/>
</dbReference>
<sequence length="137" mass="15668">MSSRLEIPDPKEFSHKREDRIRIRDIDFQRHVNNTVFAEFFASARHDFLTECVRGHLDEDSKMVVADTRINFVNEMLYGAPVETFTRIKSVGRTSIQLEQVTCQNGRVASVAMTTMVHRGPEGGRPWPEVVRALAAH</sequence>
<proteinExistence type="inferred from homology"/>
<comment type="caution">
    <text evidence="3">The sequence shown here is derived from an EMBL/GenBank/DDBJ whole genome shotgun (WGS) entry which is preliminary data.</text>
</comment>
<dbReference type="CDD" id="cd00586">
    <property type="entry name" value="4HBT"/>
    <property type="match status" value="1"/>
</dbReference>
<dbReference type="Proteomes" id="UP001596042">
    <property type="component" value="Unassembled WGS sequence"/>
</dbReference>
<gene>
    <name evidence="3" type="ORF">ACFO1V_13250</name>
</gene>
<dbReference type="GO" id="GO:0016787">
    <property type="term" value="F:hydrolase activity"/>
    <property type="evidence" value="ECO:0007669"/>
    <property type="project" value="UniProtKB-KW"/>
</dbReference>
<evidence type="ECO:0000313" key="4">
    <source>
        <dbReference type="Proteomes" id="UP001596042"/>
    </source>
</evidence>
<evidence type="ECO:0000256" key="1">
    <source>
        <dbReference type="ARBA" id="ARBA00005953"/>
    </source>
</evidence>
<dbReference type="EMBL" id="JBHSEL010000122">
    <property type="protein sequence ID" value="MFC4626159.1"/>
    <property type="molecule type" value="Genomic_DNA"/>
</dbReference>